<protein>
    <recommendedName>
        <fullName evidence="11">Gustatory receptor</fullName>
    </recommendedName>
</protein>
<dbReference type="GO" id="GO:0030424">
    <property type="term" value="C:axon"/>
    <property type="evidence" value="ECO:0007669"/>
    <property type="project" value="TreeGrafter"/>
</dbReference>
<reference evidence="9 10" key="1">
    <citation type="submission" date="2015-09" db="EMBL/GenBank/DDBJ databases">
        <title>Draft genome of the scarab beetle Oryctes borbonicus.</title>
        <authorList>
            <person name="Meyer J.M."/>
            <person name="Markov G.V."/>
            <person name="Baskaran P."/>
            <person name="Herrmann M."/>
            <person name="Sommer R.J."/>
            <person name="Roedelsperger C."/>
        </authorList>
    </citation>
    <scope>NUCLEOTIDE SEQUENCE [LARGE SCALE GENOMIC DNA]</scope>
    <source>
        <strain evidence="9">OB123</strain>
        <tissue evidence="9">Whole animal</tissue>
    </source>
</reference>
<sequence length="282" mass="32367">AIRSIDNVDRSATDMLGIDLVAPIRGKIYTILAFMFLSIVLRSTLIVVSVSIDLLQQLTVFFGTFMKTFSKYQFAIIVSAISQRFERVNVNILASCRRGHAEAFLRDLRFLVRYHYKLCDVCRSMNTVFGIQLLYSIVVSMVDILFHSYCLYIGLTKKRNLFTGWAAACGVVWIIDEFIEIYFLVYACARTCSFANRTAIILHELRSNIMRYNEFEKQIQMYSIQFLHQKLKFSVLGFVVVDYSLLYSIAGAAATYLVIVIQLEEGRSSDHFRNQTSSANMM</sequence>
<name>A0A0T6B6Q1_9SCAR</name>
<evidence type="ECO:0000256" key="8">
    <source>
        <dbReference type="SAM" id="Phobius"/>
    </source>
</evidence>
<dbReference type="PANTHER" id="PTHR21143">
    <property type="entry name" value="INVERTEBRATE GUSTATORY RECEPTOR"/>
    <property type="match status" value="1"/>
</dbReference>
<feature type="transmembrane region" description="Helical" evidence="8">
    <location>
        <begin position="245"/>
        <end position="263"/>
    </location>
</feature>
<organism evidence="9 10">
    <name type="scientific">Oryctes borbonicus</name>
    <dbReference type="NCBI Taxonomy" id="1629725"/>
    <lineage>
        <taxon>Eukaryota</taxon>
        <taxon>Metazoa</taxon>
        <taxon>Ecdysozoa</taxon>
        <taxon>Arthropoda</taxon>
        <taxon>Hexapoda</taxon>
        <taxon>Insecta</taxon>
        <taxon>Pterygota</taxon>
        <taxon>Neoptera</taxon>
        <taxon>Endopterygota</taxon>
        <taxon>Coleoptera</taxon>
        <taxon>Polyphaga</taxon>
        <taxon>Scarabaeiformia</taxon>
        <taxon>Scarabaeidae</taxon>
        <taxon>Dynastinae</taxon>
        <taxon>Oryctes</taxon>
    </lineage>
</organism>
<dbReference type="Pfam" id="PF08395">
    <property type="entry name" value="7tm_7"/>
    <property type="match status" value="1"/>
</dbReference>
<dbReference type="GO" id="GO:0050909">
    <property type="term" value="P:sensory perception of taste"/>
    <property type="evidence" value="ECO:0007669"/>
    <property type="project" value="InterPro"/>
</dbReference>
<evidence type="ECO:0000256" key="4">
    <source>
        <dbReference type="ARBA" id="ARBA00022989"/>
    </source>
</evidence>
<dbReference type="GO" id="GO:0008049">
    <property type="term" value="P:male courtship behavior"/>
    <property type="evidence" value="ECO:0007669"/>
    <property type="project" value="TreeGrafter"/>
</dbReference>
<evidence type="ECO:0000256" key="6">
    <source>
        <dbReference type="ARBA" id="ARBA00023170"/>
    </source>
</evidence>
<dbReference type="GO" id="GO:0030425">
    <property type="term" value="C:dendrite"/>
    <property type="evidence" value="ECO:0007669"/>
    <property type="project" value="TreeGrafter"/>
</dbReference>
<evidence type="ECO:0000256" key="2">
    <source>
        <dbReference type="ARBA" id="ARBA00022475"/>
    </source>
</evidence>
<dbReference type="GO" id="GO:0005886">
    <property type="term" value="C:plasma membrane"/>
    <property type="evidence" value="ECO:0007669"/>
    <property type="project" value="UniProtKB-SubCell"/>
</dbReference>
<dbReference type="OrthoDB" id="6366728at2759"/>
<feature type="non-terminal residue" evidence="9">
    <location>
        <position position="1"/>
    </location>
</feature>
<comment type="subcellular location">
    <subcellularLocation>
        <location evidence="1">Cell membrane</location>
        <topology evidence="1">Multi-pass membrane protein</topology>
    </subcellularLocation>
</comment>
<dbReference type="EMBL" id="LJIG01009453">
    <property type="protein sequence ID" value="KRT83050.1"/>
    <property type="molecule type" value="Genomic_DNA"/>
</dbReference>
<evidence type="ECO:0008006" key="11">
    <source>
        <dbReference type="Google" id="ProtNLM"/>
    </source>
</evidence>
<feature type="transmembrane region" description="Helical" evidence="8">
    <location>
        <begin position="133"/>
        <end position="155"/>
    </location>
</feature>
<dbReference type="GO" id="GO:0007635">
    <property type="term" value="P:chemosensory behavior"/>
    <property type="evidence" value="ECO:0007669"/>
    <property type="project" value="TreeGrafter"/>
</dbReference>
<dbReference type="GO" id="GO:0043025">
    <property type="term" value="C:neuronal cell body"/>
    <property type="evidence" value="ECO:0007669"/>
    <property type="project" value="TreeGrafter"/>
</dbReference>
<evidence type="ECO:0000313" key="10">
    <source>
        <dbReference type="Proteomes" id="UP000051574"/>
    </source>
</evidence>
<comment type="caution">
    <text evidence="9">The sequence shown here is derived from an EMBL/GenBank/DDBJ whole genome shotgun (WGS) entry which is preliminary data.</text>
</comment>
<dbReference type="Proteomes" id="UP000051574">
    <property type="component" value="Unassembled WGS sequence"/>
</dbReference>
<keyword evidence="2" id="KW-1003">Cell membrane</keyword>
<feature type="transmembrane region" description="Helical" evidence="8">
    <location>
        <begin position="28"/>
        <end position="52"/>
    </location>
</feature>
<keyword evidence="10" id="KW-1185">Reference proteome</keyword>
<keyword evidence="3 8" id="KW-0812">Transmembrane</keyword>
<keyword evidence="6" id="KW-0675">Receptor</keyword>
<evidence type="ECO:0000256" key="3">
    <source>
        <dbReference type="ARBA" id="ARBA00022692"/>
    </source>
</evidence>
<keyword evidence="5 8" id="KW-0472">Membrane</keyword>
<proteinExistence type="predicted"/>
<gene>
    <name evidence="9" type="ORF">AMK59_4113</name>
</gene>
<evidence type="ECO:0000256" key="5">
    <source>
        <dbReference type="ARBA" id="ARBA00023136"/>
    </source>
</evidence>
<evidence type="ECO:0000256" key="1">
    <source>
        <dbReference type="ARBA" id="ARBA00004651"/>
    </source>
</evidence>
<keyword evidence="4 8" id="KW-1133">Transmembrane helix</keyword>
<evidence type="ECO:0000256" key="7">
    <source>
        <dbReference type="ARBA" id="ARBA00023224"/>
    </source>
</evidence>
<evidence type="ECO:0000313" key="9">
    <source>
        <dbReference type="EMBL" id="KRT83050.1"/>
    </source>
</evidence>
<dbReference type="PANTHER" id="PTHR21143:SF133">
    <property type="entry name" value="GUSTATORY AND PHEROMONE RECEPTOR 32A-RELATED"/>
    <property type="match status" value="1"/>
</dbReference>
<dbReference type="InterPro" id="IPR013604">
    <property type="entry name" value="7TM_chemorcpt"/>
</dbReference>
<keyword evidence="7" id="KW-0807">Transducer</keyword>
<dbReference type="AlphaFoldDB" id="A0A0T6B6Q1"/>
<feature type="transmembrane region" description="Helical" evidence="8">
    <location>
        <begin position="162"/>
        <end position="185"/>
    </location>
</feature>
<dbReference type="GO" id="GO:0007165">
    <property type="term" value="P:signal transduction"/>
    <property type="evidence" value="ECO:0007669"/>
    <property type="project" value="UniProtKB-KW"/>
</dbReference>
<accession>A0A0T6B6Q1</accession>